<proteinExistence type="predicted"/>
<dbReference type="OrthoDB" id="670969at2"/>
<gene>
    <name evidence="1" type="ORF">SAMN05443549_1071</name>
</gene>
<accession>A0A1M5MUC4</accession>
<name>A0A1M5MUC4_9FLAO</name>
<keyword evidence="2" id="KW-1185">Reference proteome</keyword>
<dbReference type="Pfam" id="PF22105">
    <property type="entry name" value="DUF6943"/>
    <property type="match status" value="1"/>
</dbReference>
<dbReference type="Proteomes" id="UP000184516">
    <property type="component" value="Unassembled WGS sequence"/>
</dbReference>
<sequence length="140" mass="16829">MLNFIIKTHQKDTVYKGNQIFILNKGMNSGKPQKEPFSNSFVIVFPDERDAETVYWLAYSLWKSNFWHQFLIGSVIPFLRIKDFKEEFDSKVNEMMLEHELHQKQVQALRLLEQKQDQLHQDIVLINDLRRTILSRFCRK</sequence>
<protein>
    <submittedName>
        <fullName evidence="1">Uncharacterized protein</fullName>
    </submittedName>
</protein>
<dbReference type="InterPro" id="IPR054223">
    <property type="entry name" value="DUF6943"/>
</dbReference>
<dbReference type="EMBL" id="FQWB01000007">
    <property type="protein sequence ID" value="SHG80896.1"/>
    <property type="molecule type" value="Genomic_DNA"/>
</dbReference>
<dbReference type="AlphaFoldDB" id="A0A1M5MUC4"/>
<dbReference type="STRING" id="468056.SAMN05443549_1071"/>
<organism evidence="1 2">
    <name type="scientific">Flavobacterium fluvii</name>
    <dbReference type="NCBI Taxonomy" id="468056"/>
    <lineage>
        <taxon>Bacteria</taxon>
        <taxon>Pseudomonadati</taxon>
        <taxon>Bacteroidota</taxon>
        <taxon>Flavobacteriia</taxon>
        <taxon>Flavobacteriales</taxon>
        <taxon>Flavobacteriaceae</taxon>
        <taxon>Flavobacterium</taxon>
    </lineage>
</organism>
<evidence type="ECO:0000313" key="2">
    <source>
        <dbReference type="Proteomes" id="UP000184516"/>
    </source>
</evidence>
<evidence type="ECO:0000313" key="1">
    <source>
        <dbReference type="EMBL" id="SHG80896.1"/>
    </source>
</evidence>
<reference evidence="2" key="1">
    <citation type="submission" date="2016-11" db="EMBL/GenBank/DDBJ databases">
        <authorList>
            <person name="Varghese N."/>
            <person name="Submissions S."/>
        </authorList>
    </citation>
    <scope>NUCLEOTIDE SEQUENCE [LARGE SCALE GENOMIC DNA]</scope>
    <source>
        <strain evidence="2">DSM 19978</strain>
    </source>
</reference>